<evidence type="ECO:0000256" key="1">
    <source>
        <dbReference type="SAM" id="MobiDB-lite"/>
    </source>
</evidence>
<evidence type="ECO:0000313" key="3">
    <source>
        <dbReference type="EMBL" id="UWZ34075.1"/>
    </source>
</evidence>
<feature type="region of interest" description="Disordered" evidence="1">
    <location>
        <begin position="119"/>
        <end position="174"/>
    </location>
</feature>
<dbReference type="Proteomes" id="UP001058271">
    <property type="component" value="Chromosome"/>
</dbReference>
<feature type="compositionally biased region" description="Polar residues" evidence="1">
    <location>
        <begin position="165"/>
        <end position="174"/>
    </location>
</feature>
<feature type="domain" description="MJ1316 RNA cyclic group end recognition" evidence="2">
    <location>
        <begin position="9"/>
        <end position="72"/>
    </location>
</feature>
<protein>
    <submittedName>
        <fullName evidence="3">DUF504 domain-containing protein</fullName>
    </submittedName>
</protein>
<keyword evidence="4" id="KW-1185">Reference proteome</keyword>
<dbReference type="Pfam" id="PF04457">
    <property type="entry name" value="MJ1316"/>
    <property type="match status" value="1"/>
</dbReference>
<dbReference type="RefSeq" id="WP_260723368.1">
    <property type="nucleotide sequence ID" value="NZ_CP073721.1"/>
</dbReference>
<evidence type="ECO:0000313" key="4">
    <source>
        <dbReference type="Proteomes" id="UP001058271"/>
    </source>
</evidence>
<accession>A0ABY5YWF8</accession>
<gene>
    <name evidence="3" type="ORF">Drose_22775</name>
</gene>
<proteinExistence type="predicted"/>
<sequence length="174" mass="17788">MAKGRGGSLRPVQDVVSRIRYDATLDAARFVVGYEERDAGVSAAPLPAFVAGGDVPWHRVRYVEAGGLTVRDRQARVDLVFGSGDSLAADLAALTGDGEPRFVSDHFGVTALLQPSERTVDAAPVPTSALGADDDPVDGRAGAGRVRPGGAAPGTTGGGCCWSPTRPSTGGSWG</sequence>
<name>A0ABY5YWF8_9ACTN</name>
<organism evidence="3 4">
    <name type="scientific">Dactylosporangium roseum</name>
    <dbReference type="NCBI Taxonomy" id="47989"/>
    <lineage>
        <taxon>Bacteria</taxon>
        <taxon>Bacillati</taxon>
        <taxon>Actinomycetota</taxon>
        <taxon>Actinomycetes</taxon>
        <taxon>Micromonosporales</taxon>
        <taxon>Micromonosporaceae</taxon>
        <taxon>Dactylosporangium</taxon>
    </lineage>
</organism>
<evidence type="ECO:0000259" key="2">
    <source>
        <dbReference type="Pfam" id="PF04457"/>
    </source>
</evidence>
<dbReference type="InterPro" id="IPR040459">
    <property type="entry name" value="MJ1316"/>
</dbReference>
<reference evidence="3" key="1">
    <citation type="submission" date="2021-04" db="EMBL/GenBank/DDBJ databases">
        <title>Biosynthetic gene clusters of Dactylosporangioum roseum.</title>
        <authorList>
            <person name="Hartkoorn R.C."/>
            <person name="Beaudoing E."/>
            <person name="Hot D."/>
            <person name="Moureu S."/>
        </authorList>
    </citation>
    <scope>NUCLEOTIDE SEQUENCE</scope>
    <source>
        <strain evidence="3">NRRL B-16295</strain>
    </source>
</reference>
<dbReference type="EMBL" id="CP073721">
    <property type="protein sequence ID" value="UWZ34075.1"/>
    <property type="molecule type" value="Genomic_DNA"/>
</dbReference>
<feature type="compositionally biased region" description="Low complexity" evidence="1">
    <location>
        <begin position="139"/>
        <end position="150"/>
    </location>
</feature>
<feature type="compositionally biased region" description="Gly residues" evidence="1">
    <location>
        <begin position="151"/>
        <end position="160"/>
    </location>
</feature>